<dbReference type="GO" id="GO:0000155">
    <property type="term" value="F:phosphorelay sensor kinase activity"/>
    <property type="evidence" value="ECO:0007669"/>
    <property type="project" value="TreeGrafter"/>
</dbReference>
<dbReference type="AlphaFoldDB" id="A0A432L912"/>
<evidence type="ECO:0000256" key="8">
    <source>
        <dbReference type="ARBA" id="ARBA00023012"/>
    </source>
</evidence>
<dbReference type="PANTHER" id="PTHR43547:SF2">
    <property type="entry name" value="HYBRID SIGNAL TRANSDUCTION HISTIDINE KINASE C"/>
    <property type="match status" value="1"/>
</dbReference>
<accession>A0A432L912</accession>
<evidence type="ECO:0000313" key="10">
    <source>
        <dbReference type="EMBL" id="RUL49146.1"/>
    </source>
</evidence>
<keyword evidence="5" id="KW-0547">Nucleotide-binding</keyword>
<reference evidence="10 11" key="1">
    <citation type="submission" date="2018-12" db="EMBL/GenBank/DDBJ databases">
        <title>Lysinibacillus antri sp. nov., isolated from a cave soil.</title>
        <authorList>
            <person name="Narsing Rao M.P."/>
            <person name="Zhang H."/>
            <person name="Dong Z.-Y."/>
            <person name="Niu X.-K."/>
            <person name="Zhang K."/>
            <person name="Fang B.-Z."/>
            <person name="Kang Y.-Q."/>
            <person name="Xiao M."/>
            <person name="Li W.-J."/>
        </authorList>
    </citation>
    <scope>NUCLEOTIDE SEQUENCE [LARGE SCALE GENOMIC DNA]</scope>
    <source>
        <strain evidence="10 11">SYSU K30002</strain>
    </source>
</reference>
<protein>
    <recommendedName>
        <fullName evidence="2">histidine kinase</fullName>
        <ecNumber evidence="2">2.7.13.3</ecNumber>
    </recommendedName>
</protein>
<evidence type="ECO:0000256" key="6">
    <source>
        <dbReference type="ARBA" id="ARBA00022777"/>
    </source>
</evidence>
<keyword evidence="11" id="KW-1185">Reference proteome</keyword>
<dbReference type="EC" id="2.7.13.3" evidence="2"/>
<proteinExistence type="predicted"/>
<evidence type="ECO:0000256" key="2">
    <source>
        <dbReference type="ARBA" id="ARBA00012438"/>
    </source>
</evidence>
<dbReference type="InterPro" id="IPR004358">
    <property type="entry name" value="Sig_transdc_His_kin-like_C"/>
</dbReference>
<feature type="domain" description="Histidine kinase" evidence="9">
    <location>
        <begin position="1"/>
        <end position="137"/>
    </location>
</feature>
<comment type="caution">
    <text evidence="10">The sequence shown here is derived from an EMBL/GenBank/DDBJ whole genome shotgun (WGS) entry which is preliminary data.</text>
</comment>
<dbReference type="GO" id="GO:0005524">
    <property type="term" value="F:ATP binding"/>
    <property type="evidence" value="ECO:0007669"/>
    <property type="project" value="UniProtKB-KW"/>
</dbReference>
<dbReference type="Pfam" id="PF02518">
    <property type="entry name" value="HATPase_c"/>
    <property type="match status" value="1"/>
</dbReference>
<evidence type="ECO:0000256" key="4">
    <source>
        <dbReference type="ARBA" id="ARBA00022679"/>
    </source>
</evidence>
<evidence type="ECO:0000256" key="7">
    <source>
        <dbReference type="ARBA" id="ARBA00022840"/>
    </source>
</evidence>
<dbReference type="PROSITE" id="PS50109">
    <property type="entry name" value="HIS_KIN"/>
    <property type="match status" value="1"/>
</dbReference>
<dbReference type="EMBL" id="RYYR01000027">
    <property type="protein sequence ID" value="RUL49146.1"/>
    <property type="molecule type" value="Genomic_DNA"/>
</dbReference>
<dbReference type="PANTHER" id="PTHR43547">
    <property type="entry name" value="TWO-COMPONENT HISTIDINE KINASE"/>
    <property type="match status" value="1"/>
</dbReference>
<dbReference type="SUPFAM" id="SSF55874">
    <property type="entry name" value="ATPase domain of HSP90 chaperone/DNA topoisomerase II/histidine kinase"/>
    <property type="match status" value="1"/>
</dbReference>
<dbReference type="PRINTS" id="PR00344">
    <property type="entry name" value="BCTRLSENSOR"/>
</dbReference>
<keyword evidence="6" id="KW-0418">Kinase</keyword>
<evidence type="ECO:0000256" key="3">
    <source>
        <dbReference type="ARBA" id="ARBA00022553"/>
    </source>
</evidence>
<organism evidence="10 11">
    <name type="scientific">Lysinibacillus antri</name>
    <dbReference type="NCBI Taxonomy" id="2498145"/>
    <lineage>
        <taxon>Bacteria</taxon>
        <taxon>Bacillati</taxon>
        <taxon>Bacillota</taxon>
        <taxon>Bacilli</taxon>
        <taxon>Bacillales</taxon>
        <taxon>Bacillaceae</taxon>
        <taxon>Lysinibacillus</taxon>
    </lineage>
</organism>
<keyword evidence="3" id="KW-0597">Phosphoprotein</keyword>
<keyword evidence="8" id="KW-0902">Two-component regulatory system</keyword>
<comment type="catalytic activity">
    <reaction evidence="1">
        <text>ATP + protein L-histidine = ADP + protein N-phospho-L-histidine.</text>
        <dbReference type="EC" id="2.7.13.3"/>
    </reaction>
</comment>
<dbReference type="InterPro" id="IPR036890">
    <property type="entry name" value="HATPase_C_sf"/>
</dbReference>
<dbReference type="InterPro" id="IPR003594">
    <property type="entry name" value="HATPase_dom"/>
</dbReference>
<keyword evidence="7" id="KW-0067">ATP-binding</keyword>
<gene>
    <name evidence="10" type="ORF">EK386_15785</name>
</gene>
<name>A0A432L912_9BACI</name>
<evidence type="ECO:0000256" key="1">
    <source>
        <dbReference type="ARBA" id="ARBA00000085"/>
    </source>
</evidence>
<dbReference type="Proteomes" id="UP000287910">
    <property type="component" value="Unassembled WGS sequence"/>
</dbReference>
<evidence type="ECO:0000259" key="9">
    <source>
        <dbReference type="PROSITE" id="PS50109"/>
    </source>
</evidence>
<sequence>MELESLLFLFQDKLYNVKAEMKFSDADRNVVGKRNLLLKTFFNLFKNAIEAIPEKGVTRIENFYKNGWIHIKMSDTGVGISEEKLKMLGTPFFTTKNNRTGLGLTQVYTTIYDHGDDISVQSLIGVGTIFHIQLPAQ</sequence>
<dbReference type="InterPro" id="IPR005467">
    <property type="entry name" value="His_kinase_dom"/>
</dbReference>
<keyword evidence="4" id="KW-0808">Transferase</keyword>
<evidence type="ECO:0000256" key="5">
    <source>
        <dbReference type="ARBA" id="ARBA00022741"/>
    </source>
</evidence>
<dbReference type="SMART" id="SM00387">
    <property type="entry name" value="HATPase_c"/>
    <property type="match status" value="1"/>
</dbReference>
<dbReference type="Gene3D" id="3.30.565.10">
    <property type="entry name" value="Histidine kinase-like ATPase, C-terminal domain"/>
    <property type="match status" value="1"/>
</dbReference>
<evidence type="ECO:0000313" key="11">
    <source>
        <dbReference type="Proteomes" id="UP000287910"/>
    </source>
</evidence>